<name>A0A9D1GPI5_9BACT</name>
<feature type="binding site" evidence="10">
    <location>
        <position position="68"/>
    </location>
    <ligand>
        <name>Mg(2+)</name>
        <dbReference type="ChEBI" id="CHEBI:18420"/>
    </ligand>
</feature>
<dbReference type="PANTHER" id="PTHR11067">
    <property type="entry name" value="INOSINE TRIPHOSPHATE PYROPHOSPHATASE/HAM1 PROTEIN"/>
    <property type="match status" value="1"/>
</dbReference>
<dbReference type="InterPro" id="IPR029001">
    <property type="entry name" value="ITPase-like_fam"/>
</dbReference>
<feature type="binding site" evidence="10">
    <location>
        <position position="202"/>
    </location>
    <ligand>
        <name>substrate</name>
    </ligand>
</feature>
<evidence type="ECO:0000256" key="10">
    <source>
        <dbReference type="HAMAP-Rule" id="MF_01405"/>
    </source>
</evidence>
<reference evidence="12" key="2">
    <citation type="journal article" date="2021" name="PeerJ">
        <title>Extensive microbial diversity within the chicken gut microbiome revealed by metagenomics and culture.</title>
        <authorList>
            <person name="Gilroy R."/>
            <person name="Ravi A."/>
            <person name="Getino M."/>
            <person name="Pursley I."/>
            <person name="Horton D.L."/>
            <person name="Alikhan N.F."/>
            <person name="Baker D."/>
            <person name="Gharbi K."/>
            <person name="Hall N."/>
            <person name="Watson M."/>
            <person name="Adriaenssens E.M."/>
            <person name="Foster-Nyarko E."/>
            <person name="Jarju S."/>
            <person name="Secka A."/>
            <person name="Antonio M."/>
            <person name="Oren A."/>
            <person name="Chaudhuri R.R."/>
            <person name="La Ragione R."/>
            <person name="Hildebrand F."/>
            <person name="Pallen M.J."/>
        </authorList>
    </citation>
    <scope>NUCLEOTIDE SEQUENCE</scope>
    <source>
        <strain evidence="12">ChiHecec2B26-709</strain>
    </source>
</reference>
<accession>A0A9D1GPI5</accession>
<organism evidence="12 13">
    <name type="scientific">Candidatus Cryptobacteroides merdipullorum</name>
    <dbReference type="NCBI Taxonomy" id="2840771"/>
    <lineage>
        <taxon>Bacteria</taxon>
        <taxon>Pseudomonadati</taxon>
        <taxon>Bacteroidota</taxon>
        <taxon>Bacteroidia</taxon>
        <taxon>Bacteroidales</taxon>
        <taxon>Candidatus Cryptobacteroides</taxon>
    </lineage>
</organism>
<dbReference type="EMBL" id="DVLC01000121">
    <property type="protein sequence ID" value="HIT47524.1"/>
    <property type="molecule type" value="Genomic_DNA"/>
</dbReference>
<dbReference type="Pfam" id="PF01725">
    <property type="entry name" value="Ham1p_like"/>
    <property type="match status" value="1"/>
</dbReference>
<dbReference type="GO" id="GO:0036220">
    <property type="term" value="F:ITP diphosphatase activity"/>
    <property type="evidence" value="ECO:0007669"/>
    <property type="project" value="UniProtKB-UniRule"/>
</dbReference>
<evidence type="ECO:0000256" key="5">
    <source>
        <dbReference type="ARBA" id="ARBA00022801"/>
    </source>
</evidence>
<feature type="binding site" evidence="10">
    <location>
        <position position="39"/>
    </location>
    <ligand>
        <name>Mg(2+)</name>
        <dbReference type="ChEBI" id="CHEBI:18420"/>
    </ligand>
</feature>
<evidence type="ECO:0000256" key="2">
    <source>
        <dbReference type="ARBA" id="ARBA00011738"/>
    </source>
</evidence>
<dbReference type="GO" id="GO:0017111">
    <property type="term" value="F:ribonucleoside triphosphate phosphatase activity"/>
    <property type="evidence" value="ECO:0007669"/>
    <property type="project" value="InterPro"/>
</dbReference>
<evidence type="ECO:0000256" key="11">
    <source>
        <dbReference type="RuleBase" id="RU003781"/>
    </source>
</evidence>
<dbReference type="Proteomes" id="UP000886881">
    <property type="component" value="Unassembled WGS sequence"/>
</dbReference>
<dbReference type="CDD" id="cd00515">
    <property type="entry name" value="HAM1"/>
    <property type="match status" value="1"/>
</dbReference>
<comment type="catalytic activity">
    <reaction evidence="9 10">
        <text>XTP + H2O = XMP + diphosphate + H(+)</text>
        <dbReference type="Rhea" id="RHEA:28610"/>
        <dbReference type="ChEBI" id="CHEBI:15377"/>
        <dbReference type="ChEBI" id="CHEBI:15378"/>
        <dbReference type="ChEBI" id="CHEBI:33019"/>
        <dbReference type="ChEBI" id="CHEBI:57464"/>
        <dbReference type="ChEBI" id="CHEBI:61314"/>
        <dbReference type="EC" id="3.6.1.66"/>
    </reaction>
</comment>
<dbReference type="GO" id="GO:0009146">
    <property type="term" value="P:purine nucleoside triphosphate catabolic process"/>
    <property type="evidence" value="ECO:0007669"/>
    <property type="project" value="UniProtKB-UniRule"/>
</dbReference>
<dbReference type="InterPro" id="IPR020922">
    <property type="entry name" value="dITP/XTP_pyrophosphatase"/>
</dbReference>
<evidence type="ECO:0000256" key="6">
    <source>
        <dbReference type="ARBA" id="ARBA00022842"/>
    </source>
</evidence>
<sequence length="221" mass="23569">MKIVFATANRGKLREASEILGEGFEVLSPADLGIDGDVEENGSTLKENSQIKARHIHALTKLPCFADDTGLEVDALGGAPGIYSARYAGEAHDSEANMSKLLSELGKLGPSAERSARFRTVITLIMDGEEHFFEGTVEGSIARERSGKGGFGYDPIFVPDATELEPVRGSGESGFSFRGDESAPAVPEACHLTFAELPEETKNAVSHRGKALRAMAAFLAR</sequence>
<comment type="catalytic activity">
    <reaction evidence="10">
        <text>ITP + H2O = IMP + diphosphate + H(+)</text>
        <dbReference type="Rhea" id="RHEA:29399"/>
        <dbReference type="ChEBI" id="CHEBI:15377"/>
        <dbReference type="ChEBI" id="CHEBI:15378"/>
        <dbReference type="ChEBI" id="CHEBI:33019"/>
        <dbReference type="ChEBI" id="CHEBI:58053"/>
        <dbReference type="ChEBI" id="CHEBI:61402"/>
        <dbReference type="EC" id="3.6.1.66"/>
    </reaction>
</comment>
<comment type="similarity">
    <text evidence="1 10 11">Belongs to the HAM1 NTPase family.</text>
</comment>
<dbReference type="InterPro" id="IPR002637">
    <property type="entry name" value="RdgB/HAM1"/>
</dbReference>
<comment type="catalytic activity">
    <reaction evidence="8 10">
        <text>dITP + H2O = dIMP + diphosphate + H(+)</text>
        <dbReference type="Rhea" id="RHEA:28342"/>
        <dbReference type="ChEBI" id="CHEBI:15377"/>
        <dbReference type="ChEBI" id="CHEBI:15378"/>
        <dbReference type="ChEBI" id="CHEBI:33019"/>
        <dbReference type="ChEBI" id="CHEBI:61194"/>
        <dbReference type="ChEBI" id="CHEBI:61382"/>
        <dbReference type="EC" id="3.6.1.66"/>
    </reaction>
</comment>
<dbReference type="AlphaFoldDB" id="A0A9D1GPI5"/>
<feature type="binding site" evidence="10">
    <location>
        <begin position="7"/>
        <end position="12"/>
    </location>
    <ligand>
        <name>substrate</name>
    </ligand>
</feature>
<feature type="binding site" evidence="10">
    <location>
        <begin position="151"/>
        <end position="154"/>
    </location>
    <ligand>
        <name>substrate</name>
    </ligand>
</feature>
<evidence type="ECO:0000256" key="8">
    <source>
        <dbReference type="ARBA" id="ARBA00051875"/>
    </source>
</evidence>
<evidence type="ECO:0000256" key="4">
    <source>
        <dbReference type="ARBA" id="ARBA00022741"/>
    </source>
</evidence>
<evidence type="ECO:0000256" key="7">
    <source>
        <dbReference type="ARBA" id="ARBA00023080"/>
    </source>
</evidence>
<dbReference type="GO" id="GO:0046872">
    <property type="term" value="F:metal ion binding"/>
    <property type="evidence" value="ECO:0007669"/>
    <property type="project" value="UniProtKB-KW"/>
</dbReference>
<feature type="active site" description="Proton acceptor" evidence="10">
    <location>
        <position position="68"/>
    </location>
</feature>
<comment type="subunit">
    <text evidence="2 10">Homodimer.</text>
</comment>
<evidence type="ECO:0000313" key="13">
    <source>
        <dbReference type="Proteomes" id="UP000886881"/>
    </source>
</evidence>
<comment type="cofactor">
    <cofactor evidence="10">
        <name>Mg(2+)</name>
        <dbReference type="ChEBI" id="CHEBI:18420"/>
    </cofactor>
    <text evidence="10">Binds 1 Mg(2+) ion per subunit.</text>
</comment>
<evidence type="ECO:0000313" key="12">
    <source>
        <dbReference type="EMBL" id="HIT47524.1"/>
    </source>
</evidence>
<dbReference type="GO" id="GO:0009117">
    <property type="term" value="P:nucleotide metabolic process"/>
    <property type="evidence" value="ECO:0007669"/>
    <property type="project" value="UniProtKB-KW"/>
</dbReference>
<evidence type="ECO:0000256" key="3">
    <source>
        <dbReference type="ARBA" id="ARBA00022723"/>
    </source>
</evidence>
<keyword evidence="7 10" id="KW-0546">Nucleotide metabolism</keyword>
<dbReference type="GO" id="GO:0000166">
    <property type="term" value="F:nucleotide binding"/>
    <property type="evidence" value="ECO:0007669"/>
    <property type="project" value="UniProtKB-KW"/>
</dbReference>
<dbReference type="GO" id="GO:0036222">
    <property type="term" value="F:XTP diphosphatase activity"/>
    <property type="evidence" value="ECO:0007669"/>
    <property type="project" value="UniProtKB-UniRule"/>
</dbReference>
<evidence type="ECO:0000256" key="9">
    <source>
        <dbReference type="ARBA" id="ARBA00052017"/>
    </source>
</evidence>
<feature type="binding site" evidence="10">
    <location>
        <position position="69"/>
    </location>
    <ligand>
        <name>substrate</name>
    </ligand>
</feature>
<dbReference type="SUPFAM" id="SSF52972">
    <property type="entry name" value="ITPase-like"/>
    <property type="match status" value="1"/>
</dbReference>
<dbReference type="GO" id="GO:0005829">
    <property type="term" value="C:cytosol"/>
    <property type="evidence" value="ECO:0007669"/>
    <property type="project" value="TreeGrafter"/>
</dbReference>
<keyword evidence="6 10" id="KW-0460">Magnesium</keyword>
<reference evidence="12" key="1">
    <citation type="submission" date="2020-10" db="EMBL/GenBank/DDBJ databases">
        <authorList>
            <person name="Gilroy R."/>
        </authorList>
    </citation>
    <scope>NUCLEOTIDE SEQUENCE</scope>
    <source>
        <strain evidence="12">ChiHecec2B26-709</strain>
    </source>
</reference>
<feature type="binding site" evidence="10">
    <location>
        <begin position="207"/>
        <end position="208"/>
    </location>
    <ligand>
        <name>substrate</name>
    </ligand>
</feature>
<keyword evidence="5 10" id="KW-0378">Hydrolase</keyword>
<comment type="caution">
    <text evidence="12">The sequence shown here is derived from an EMBL/GenBank/DDBJ whole genome shotgun (WGS) entry which is preliminary data.</text>
</comment>
<dbReference type="HAMAP" id="MF_01405">
    <property type="entry name" value="Non_canon_purine_NTPase"/>
    <property type="match status" value="1"/>
</dbReference>
<keyword evidence="4 10" id="KW-0547">Nucleotide-binding</keyword>
<dbReference type="PANTHER" id="PTHR11067:SF9">
    <property type="entry name" value="INOSINE TRIPHOSPHATE PYROPHOSPHATASE"/>
    <property type="match status" value="1"/>
</dbReference>
<keyword evidence="3 10" id="KW-0479">Metal-binding</keyword>
<proteinExistence type="inferred from homology"/>
<dbReference type="EC" id="3.6.1.66" evidence="10"/>
<comment type="function">
    <text evidence="10">Pyrophosphatase that catalyzes the hydrolysis of nucleoside triphosphates to their monophosphate derivatives, with a high preference for the non-canonical purine nucleotides XTP (xanthosine triphosphate), dITP (deoxyinosine triphosphate) and ITP. Seems to function as a house-cleaning enzyme that removes non-canonical purine nucleotides from the nucleotide pool, thus preventing their incorporation into DNA/RNA and avoiding chromosomal lesions.</text>
</comment>
<dbReference type="NCBIfam" id="TIGR00042">
    <property type="entry name" value="RdgB/HAM1 family non-canonical purine NTP pyrophosphatase"/>
    <property type="match status" value="1"/>
</dbReference>
<dbReference type="GO" id="GO:0035870">
    <property type="term" value="F:dITP diphosphatase activity"/>
    <property type="evidence" value="ECO:0007669"/>
    <property type="project" value="UniProtKB-UniRule"/>
</dbReference>
<evidence type="ECO:0000256" key="1">
    <source>
        <dbReference type="ARBA" id="ARBA00008023"/>
    </source>
</evidence>
<protein>
    <recommendedName>
        <fullName evidence="10">dITP/XTP pyrophosphatase</fullName>
        <ecNumber evidence="10">3.6.1.66</ecNumber>
    </recommendedName>
    <alternativeName>
        <fullName evidence="10">Non-canonical purine NTP pyrophosphatase</fullName>
    </alternativeName>
    <alternativeName>
        <fullName evidence="10">Non-standard purine NTP pyrophosphatase</fullName>
    </alternativeName>
    <alternativeName>
        <fullName evidence="10">Nucleoside-triphosphate diphosphatase</fullName>
    </alternativeName>
    <alternativeName>
        <fullName evidence="10">Nucleoside-triphosphate pyrophosphatase</fullName>
        <shortName evidence="10">NTPase</shortName>
    </alternativeName>
</protein>
<dbReference type="Gene3D" id="3.90.950.10">
    <property type="match status" value="1"/>
</dbReference>
<dbReference type="FunFam" id="3.90.950.10:FF:000001">
    <property type="entry name" value="dITP/XTP pyrophosphatase"/>
    <property type="match status" value="1"/>
</dbReference>
<gene>
    <name evidence="12" type="primary">rdgB</name>
    <name evidence="12" type="ORF">IAC35_06675</name>
</gene>